<sequence>MPLVRGWHYRQVTTSAPPRIAVTSTATGLFLMSFFTLLWASNTFTGWPAAIAGTIMTLAVAAVGCFIFQGVRLLRARKQFRAELSADDAKIRSRSGQAFGIIFGAEGLAIWLVVLILNATNNSDYVVPAIALIVGLHFYPMARVFRRTIDLYLATWTCLVAVAGIVAIALGASANGTASAVGLGAATATTAYGIYMFRGATDLLNRVGRQ</sequence>
<feature type="transmembrane region" description="Helical" evidence="1">
    <location>
        <begin position="149"/>
        <end position="172"/>
    </location>
</feature>
<protein>
    <submittedName>
        <fullName evidence="2">Uncharacterized protein</fullName>
    </submittedName>
</protein>
<gene>
    <name evidence="2" type="ORF">Ahu01nite_013350</name>
</gene>
<feature type="transmembrane region" description="Helical" evidence="1">
    <location>
        <begin position="20"/>
        <end position="41"/>
    </location>
</feature>
<feature type="transmembrane region" description="Helical" evidence="1">
    <location>
        <begin position="98"/>
        <end position="119"/>
    </location>
</feature>
<reference evidence="2 3" key="1">
    <citation type="submission" date="2021-01" db="EMBL/GenBank/DDBJ databases">
        <title>Whole genome shotgun sequence of Actinoplanes humidus NBRC 14915.</title>
        <authorList>
            <person name="Komaki H."/>
            <person name="Tamura T."/>
        </authorList>
    </citation>
    <scope>NUCLEOTIDE SEQUENCE [LARGE SCALE GENOMIC DNA]</scope>
    <source>
        <strain evidence="2 3">NBRC 14915</strain>
    </source>
</reference>
<feature type="transmembrane region" description="Helical" evidence="1">
    <location>
        <begin position="178"/>
        <end position="197"/>
    </location>
</feature>
<proteinExistence type="predicted"/>
<keyword evidence="1" id="KW-0812">Transmembrane</keyword>
<feature type="transmembrane region" description="Helical" evidence="1">
    <location>
        <begin position="47"/>
        <end position="71"/>
    </location>
</feature>
<dbReference type="Proteomes" id="UP000603200">
    <property type="component" value="Unassembled WGS sequence"/>
</dbReference>
<evidence type="ECO:0000313" key="2">
    <source>
        <dbReference type="EMBL" id="GIE18233.1"/>
    </source>
</evidence>
<name>A0ABQ3ZID5_9ACTN</name>
<keyword evidence="1" id="KW-1133">Transmembrane helix</keyword>
<feature type="transmembrane region" description="Helical" evidence="1">
    <location>
        <begin position="125"/>
        <end position="142"/>
    </location>
</feature>
<organism evidence="2 3">
    <name type="scientific">Winogradskya humida</name>
    <dbReference type="NCBI Taxonomy" id="113566"/>
    <lineage>
        <taxon>Bacteria</taxon>
        <taxon>Bacillati</taxon>
        <taxon>Actinomycetota</taxon>
        <taxon>Actinomycetes</taxon>
        <taxon>Micromonosporales</taxon>
        <taxon>Micromonosporaceae</taxon>
        <taxon>Winogradskya</taxon>
    </lineage>
</organism>
<dbReference type="EMBL" id="BOMN01000016">
    <property type="protein sequence ID" value="GIE18233.1"/>
    <property type="molecule type" value="Genomic_DNA"/>
</dbReference>
<evidence type="ECO:0000313" key="3">
    <source>
        <dbReference type="Proteomes" id="UP000603200"/>
    </source>
</evidence>
<keyword evidence="1" id="KW-0472">Membrane</keyword>
<comment type="caution">
    <text evidence="2">The sequence shown here is derived from an EMBL/GenBank/DDBJ whole genome shotgun (WGS) entry which is preliminary data.</text>
</comment>
<accession>A0ABQ3ZID5</accession>
<evidence type="ECO:0000256" key="1">
    <source>
        <dbReference type="SAM" id="Phobius"/>
    </source>
</evidence>
<keyword evidence="3" id="KW-1185">Reference proteome</keyword>